<comment type="similarity">
    <text evidence="1">Belongs to the short-chain dehydrogenases/reductases (SDR) family.</text>
</comment>
<proteinExistence type="inferred from homology"/>
<dbReference type="GO" id="GO:0030497">
    <property type="term" value="P:fatty acid elongation"/>
    <property type="evidence" value="ECO:0007669"/>
    <property type="project" value="TreeGrafter"/>
</dbReference>
<sequence>MRLQGKIALVTGAAGGIGSTTARCFAREGATVILVDIDLEACSKVCDDIAQSVGQASCSGVDLTSEKQVVELFANIRRDYRRLDIVVNIAGGDCEPAASVETIDMERAMHNLDMNLKSCMVCCREAAKIMKPQAYGRIVNMSSLVWRGSPNQFSYSASKGGIFSFTRSLALALGAFNITVNALAPALVDVEAFSRALGPERWQALAKASAERYPLQRIATPDDVAKAALFLASDDAAFITGQLLEISGGARL</sequence>
<dbReference type="AlphaFoldDB" id="A0A1D8D117"/>
<dbReference type="PANTHER" id="PTHR42760:SF129">
    <property type="entry name" value="OXIDOREDUCTASE"/>
    <property type="match status" value="1"/>
</dbReference>
<dbReference type="RefSeq" id="WP_069809736.1">
    <property type="nucleotide sequence ID" value="NZ_CP017305.1"/>
</dbReference>
<evidence type="ECO:0000313" key="3">
    <source>
        <dbReference type="Proteomes" id="UP000095185"/>
    </source>
</evidence>
<dbReference type="SUPFAM" id="SSF51735">
    <property type="entry name" value="NAD(P)-binding Rossmann-fold domains"/>
    <property type="match status" value="1"/>
</dbReference>
<accession>A0A1D8D117</accession>
<dbReference type="GO" id="GO:0016616">
    <property type="term" value="F:oxidoreductase activity, acting on the CH-OH group of donors, NAD or NADP as acceptor"/>
    <property type="evidence" value="ECO:0007669"/>
    <property type="project" value="TreeGrafter"/>
</dbReference>
<dbReference type="OrthoDB" id="9803333at2"/>
<dbReference type="InterPro" id="IPR020904">
    <property type="entry name" value="Sc_DH/Rdtase_CS"/>
</dbReference>
<dbReference type="KEGG" id="clz:BIU88_06460"/>
<gene>
    <name evidence="2" type="ORF">BIU88_06460</name>
</gene>
<dbReference type="InterPro" id="IPR036291">
    <property type="entry name" value="NAD(P)-bd_dom_sf"/>
</dbReference>
<keyword evidence="3" id="KW-1185">Reference proteome</keyword>
<dbReference type="PRINTS" id="PR00080">
    <property type="entry name" value="SDRFAMILY"/>
</dbReference>
<dbReference type="Proteomes" id="UP000095185">
    <property type="component" value="Chromosome"/>
</dbReference>
<evidence type="ECO:0000313" key="2">
    <source>
        <dbReference type="EMBL" id="AOS83823.1"/>
    </source>
</evidence>
<dbReference type="Pfam" id="PF13561">
    <property type="entry name" value="adh_short_C2"/>
    <property type="match status" value="1"/>
</dbReference>
<dbReference type="PANTHER" id="PTHR42760">
    <property type="entry name" value="SHORT-CHAIN DEHYDROGENASES/REDUCTASES FAMILY MEMBER"/>
    <property type="match status" value="1"/>
</dbReference>
<dbReference type="EMBL" id="CP017305">
    <property type="protein sequence ID" value="AOS83823.1"/>
    <property type="molecule type" value="Genomic_DNA"/>
</dbReference>
<dbReference type="PRINTS" id="PR00081">
    <property type="entry name" value="GDHRDH"/>
</dbReference>
<protein>
    <submittedName>
        <fullName evidence="2">Short-chain dehydrogenase</fullName>
    </submittedName>
</protein>
<name>A0A1D8D117_CHLLM</name>
<reference evidence="2" key="1">
    <citation type="submission" date="2016-09" db="EMBL/GenBank/DDBJ databases">
        <title>Genome sequence of Chlorobaculum limnaeum.</title>
        <authorList>
            <person name="Liu Z."/>
            <person name="Tank M."/>
            <person name="Bryant D.A."/>
        </authorList>
    </citation>
    <scope>NUCLEOTIDE SEQUENCE [LARGE SCALE GENOMIC DNA]</scope>
    <source>
        <strain evidence="2">DSM 1677</strain>
    </source>
</reference>
<organism evidence="2 3">
    <name type="scientific">Chlorobaculum limnaeum</name>
    <dbReference type="NCBI Taxonomy" id="274537"/>
    <lineage>
        <taxon>Bacteria</taxon>
        <taxon>Pseudomonadati</taxon>
        <taxon>Chlorobiota</taxon>
        <taxon>Chlorobiia</taxon>
        <taxon>Chlorobiales</taxon>
        <taxon>Chlorobiaceae</taxon>
        <taxon>Chlorobaculum</taxon>
    </lineage>
</organism>
<dbReference type="PROSITE" id="PS00061">
    <property type="entry name" value="ADH_SHORT"/>
    <property type="match status" value="1"/>
</dbReference>
<dbReference type="FunFam" id="3.40.50.720:FF:000084">
    <property type="entry name" value="Short-chain dehydrogenase reductase"/>
    <property type="match status" value="1"/>
</dbReference>
<dbReference type="InterPro" id="IPR002347">
    <property type="entry name" value="SDR_fam"/>
</dbReference>
<dbReference type="Gene3D" id="3.40.50.720">
    <property type="entry name" value="NAD(P)-binding Rossmann-like Domain"/>
    <property type="match status" value="1"/>
</dbReference>
<evidence type="ECO:0000256" key="1">
    <source>
        <dbReference type="ARBA" id="ARBA00006484"/>
    </source>
</evidence>
<dbReference type="STRING" id="274537.BIU88_06460"/>